<organism evidence="1 2">
    <name type="scientific">Desulforamulus ruminis (strain ATCC 23193 / DSM 2154 / NCIMB 8452 / DL)</name>
    <name type="common">Desulfotomaculum ruminis</name>
    <dbReference type="NCBI Taxonomy" id="696281"/>
    <lineage>
        <taxon>Bacteria</taxon>
        <taxon>Bacillati</taxon>
        <taxon>Bacillota</taxon>
        <taxon>Clostridia</taxon>
        <taxon>Eubacteriales</taxon>
        <taxon>Peptococcaceae</taxon>
        <taxon>Desulforamulus</taxon>
    </lineage>
</organism>
<accession>F6DU27</accession>
<evidence type="ECO:0000313" key="1">
    <source>
        <dbReference type="EMBL" id="AEG60102.1"/>
    </source>
</evidence>
<dbReference type="KEGG" id="dru:Desru_1841"/>
<evidence type="ECO:0008006" key="3">
    <source>
        <dbReference type="Google" id="ProtNLM"/>
    </source>
</evidence>
<dbReference type="HOGENOM" id="CLU_2933902_0_0_9"/>
<proteinExistence type="predicted"/>
<dbReference type="STRING" id="696281.Desru_1841"/>
<evidence type="ECO:0000313" key="2">
    <source>
        <dbReference type="Proteomes" id="UP000009234"/>
    </source>
</evidence>
<reference evidence="2" key="1">
    <citation type="submission" date="2011-05" db="EMBL/GenBank/DDBJ databases">
        <title>Complete sequence of Desulfotomaculum ruminis DSM 2154.</title>
        <authorList>
            <person name="Lucas S."/>
            <person name="Copeland A."/>
            <person name="Lapidus A."/>
            <person name="Cheng J.-F."/>
            <person name="Goodwin L."/>
            <person name="Pitluck S."/>
            <person name="Lu M."/>
            <person name="Detter J.C."/>
            <person name="Han C."/>
            <person name="Tapia R."/>
            <person name="Land M."/>
            <person name="Hauser L."/>
            <person name="Kyrpides N."/>
            <person name="Ivanova N."/>
            <person name="Mikhailova N."/>
            <person name="Pagani I."/>
            <person name="Stams A.J.M."/>
            <person name="Plugge C.M."/>
            <person name="Muyzer G."/>
            <person name="Kuever J."/>
            <person name="Parshina S.N."/>
            <person name="Ivanova A.E."/>
            <person name="Nazina T.N."/>
            <person name="Brambilla E."/>
            <person name="Spring S."/>
            <person name="Klenk H.-P."/>
            <person name="Woyke T."/>
        </authorList>
    </citation>
    <scope>NUCLEOTIDE SEQUENCE [LARGE SCALE GENOMIC DNA]</scope>
    <source>
        <strain evidence="2">ATCC 23193 / DSM 2154 / NCIB 8452 / DL</strain>
    </source>
</reference>
<dbReference type="AlphaFoldDB" id="F6DU27"/>
<protein>
    <recommendedName>
        <fullName evidence="3">Lysine biosynthesis protein LysW</fullName>
    </recommendedName>
</protein>
<dbReference type="Gene3D" id="2.20.28.30">
    <property type="entry name" value="RNA polymerase ii, chain L"/>
    <property type="match status" value="1"/>
</dbReference>
<reference evidence="1 2" key="2">
    <citation type="journal article" date="2012" name="Stand. Genomic Sci.">
        <title>Complete genome sequence of the sulfate-reducing firmicute Desulfotomaculum ruminis type strain (DL(T)).</title>
        <authorList>
            <person name="Spring S."/>
            <person name="Visser M."/>
            <person name="Lu M."/>
            <person name="Copeland A."/>
            <person name="Lapidus A."/>
            <person name="Lucas S."/>
            <person name="Cheng J.F."/>
            <person name="Han C."/>
            <person name="Tapia R."/>
            <person name="Goodwin L.A."/>
            <person name="Pitluck S."/>
            <person name="Ivanova N."/>
            <person name="Land M."/>
            <person name="Hauser L."/>
            <person name="Larimer F."/>
            <person name="Rohde M."/>
            <person name="Goker M."/>
            <person name="Detter J.C."/>
            <person name="Kyrpides N.C."/>
            <person name="Woyke T."/>
            <person name="Schaap P.J."/>
            <person name="Plugge C.M."/>
            <person name="Muyzer G."/>
            <person name="Kuever J."/>
            <person name="Pereira I.A."/>
            <person name="Parshina S.N."/>
            <person name="Bernier-Latmani R."/>
            <person name="Stams A.J."/>
            <person name="Klenk H.P."/>
        </authorList>
    </citation>
    <scope>NUCLEOTIDE SEQUENCE [LARGE SCALE GENOMIC DNA]</scope>
    <source>
        <strain evidence="2">ATCC 23193 / DSM 2154 / NCIB 8452 / DL</strain>
    </source>
</reference>
<dbReference type="EMBL" id="CP002780">
    <property type="protein sequence ID" value="AEG60102.1"/>
    <property type="molecule type" value="Genomic_DNA"/>
</dbReference>
<dbReference type="OrthoDB" id="1787331at2"/>
<sequence length="60" mass="7029">MSEIDVRFTCPDCEEQFIVDPKEILQKDFLSCPKCGCKLSEEELQHLKIAIDYMQNHQPN</sequence>
<dbReference type="Proteomes" id="UP000009234">
    <property type="component" value="Chromosome"/>
</dbReference>
<gene>
    <name evidence="1" type="ordered locus">Desru_1841</name>
</gene>
<keyword evidence="2" id="KW-1185">Reference proteome</keyword>
<dbReference type="RefSeq" id="WP_013841866.1">
    <property type="nucleotide sequence ID" value="NC_015589.1"/>
</dbReference>
<name>F6DU27_DESRL</name>